<dbReference type="PANTHER" id="PTHR18895:SF74">
    <property type="entry name" value="MTRF1L RELEASE FACTOR GLUTAMINE METHYLTRANSFERASE"/>
    <property type="match status" value="1"/>
</dbReference>
<feature type="region of interest" description="Disordered" evidence="4">
    <location>
        <begin position="116"/>
        <end position="140"/>
    </location>
</feature>
<accession>A0ABN2E6I5</accession>
<evidence type="ECO:0000256" key="2">
    <source>
        <dbReference type="ARBA" id="ARBA00022679"/>
    </source>
</evidence>
<feature type="compositionally biased region" description="Low complexity" evidence="4">
    <location>
        <begin position="116"/>
        <end position="130"/>
    </location>
</feature>
<name>A0ABN2E6I5_9ACTN</name>
<dbReference type="InterPro" id="IPR004556">
    <property type="entry name" value="HemK-like"/>
</dbReference>
<dbReference type="PANTHER" id="PTHR18895">
    <property type="entry name" value="HEMK METHYLTRANSFERASE"/>
    <property type="match status" value="1"/>
</dbReference>
<protein>
    <recommendedName>
        <fullName evidence="5">Ribosomal RNA large subunit methyltransferase K/L-like methyltransferase domain-containing protein</fullName>
    </recommendedName>
</protein>
<dbReference type="NCBIfam" id="TIGR00536">
    <property type="entry name" value="hemK_fam"/>
    <property type="match status" value="1"/>
</dbReference>
<comment type="caution">
    <text evidence="6">The sequence shown here is derived from an EMBL/GenBank/DDBJ whole genome shotgun (WGS) entry which is preliminary data.</text>
</comment>
<organism evidence="6 7">
    <name type="scientific">Kribbella karoonensis</name>
    <dbReference type="NCBI Taxonomy" id="324851"/>
    <lineage>
        <taxon>Bacteria</taxon>
        <taxon>Bacillati</taxon>
        <taxon>Actinomycetota</taxon>
        <taxon>Actinomycetes</taxon>
        <taxon>Propionibacteriales</taxon>
        <taxon>Kribbellaceae</taxon>
        <taxon>Kribbella</taxon>
    </lineage>
</organism>
<keyword evidence="1" id="KW-0489">Methyltransferase</keyword>
<evidence type="ECO:0000313" key="7">
    <source>
        <dbReference type="Proteomes" id="UP001500190"/>
    </source>
</evidence>
<evidence type="ECO:0000256" key="4">
    <source>
        <dbReference type="SAM" id="MobiDB-lite"/>
    </source>
</evidence>
<evidence type="ECO:0000256" key="3">
    <source>
        <dbReference type="ARBA" id="ARBA00022691"/>
    </source>
</evidence>
<proteinExistence type="predicted"/>
<dbReference type="Gene3D" id="3.40.50.150">
    <property type="entry name" value="Vaccinia Virus protein VP39"/>
    <property type="match status" value="1"/>
</dbReference>
<dbReference type="InterPro" id="IPR050320">
    <property type="entry name" value="N5-glutamine_MTase"/>
</dbReference>
<dbReference type="Pfam" id="PF01170">
    <property type="entry name" value="UPF0020"/>
    <property type="match status" value="1"/>
</dbReference>
<evidence type="ECO:0000256" key="1">
    <source>
        <dbReference type="ARBA" id="ARBA00022603"/>
    </source>
</evidence>
<sequence length="296" mass="30865">MEALEIVERLRASGCVFAEDEAALIVETARDATEVAAMVERRVTGEPLEYVVGWASFCGLRIAVEPGVFIPRRRTEFLVAEALRVVHDGAVVVDLGCGSGALAAAVAAQTNRHSTAAGGSAARGSAGIAGPEAPSTARTAGPGVRRSVGVYAADIEPVAVRCARRNLAPFGGVVFEGDLFAALPDDLRGRVDVLLSNVPYVPTDEIRLLPPEARLYEPRVTLDGGPDGLATLRRVVAGAGEWLTPGGHLYVEMSDRQAPVAQAVMAAAGMPAEVVTDDDLGANVVHGWLDPALDVE</sequence>
<keyword evidence="3" id="KW-0949">S-adenosyl-L-methionine</keyword>
<dbReference type="InterPro" id="IPR000241">
    <property type="entry name" value="RlmKL-like_Mtase"/>
</dbReference>
<feature type="domain" description="Ribosomal RNA large subunit methyltransferase K/L-like methyltransferase" evidence="5">
    <location>
        <begin position="87"/>
        <end position="200"/>
    </location>
</feature>
<dbReference type="RefSeq" id="WP_344195349.1">
    <property type="nucleotide sequence ID" value="NZ_BAAAND010000008.1"/>
</dbReference>
<dbReference type="InterPro" id="IPR029063">
    <property type="entry name" value="SAM-dependent_MTases_sf"/>
</dbReference>
<reference evidence="6 7" key="1">
    <citation type="journal article" date="2019" name="Int. J. Syst. Evol. Microbiol.">
        <title>The Global Catalogue of Microorganisms (GCM) 10K type strain sequencing project: providing services to taxonomists for standard genome sequencing and annotation.</title>
        <authorList>
            <consortium name="The Broad Institute Genomics Platform"/>
            <consortium name="The Broad Institute Genome Sequencing Center for Infectious Disease"/>
            <person name="Wu L."/>
            <person name="Ma J."/>
        </authorList>
    </citation>
    <scope>NUCLEOTIDE SEQUENCE [LARGE SCALE GENOMIC DNA]</scope>
    <source>
        <strain evidence="6 7">JCM 14304</strain>
    </source>
</reference>
<evidence type="ECO:0000313" key="6">
    <source>
        <dbReference type="EMBL" id="GAA1596788.1"/>
    </source>
</evidence>
<keyword evidence="7" id="KW-1185">Reference proteome</keyword>
<dbReference type="SUPFAM" id="SSF53335">
    <property type="entry name" value="S-adenosyl-L-methionine-dependent methyltransferases"/>
    <property type="match status" value="1"/>
</dbReference>
<dbReference type="Gene3D" id="1.10.8.10">
    <property type="entry name" value="DNA helicase RuvA subunit, C-terminal domain"/>
    <property type="match status" value="1"/>
</dbReference>
<gene>
    <name evidence="6" type="ORF">GCM10009742_49650</name>
</gene>
<keyword evidence="2" id="KW-0808">Transferase</keyword>
<dbReference type="Proteomes" id="UP001500190">
    <property type="component" value="Unassembled WGS sequence"/>
</dbReference>
<evidence type="ECO:0000259" key="5">
    <source>
        <dbReference type="Pfam" id="PF01170"/>
    </source>
</evidence>
<dbReference type="EMBL" id="BAAAND010000008">
    <property type="protein sequence ID" value="GAA1596788.1"/>
    <property type="molecule type" value="Genomic_DNA"/>
</dbReference>